<sequence length="98" mass="11595">MTLIEDKLDEIVRFAEEAIRHSCDKAIYLRYDRMFMLWNERIGPRLVVVFHKEGAATNYDSWDNAAEVHYDFDGTTVLGDLFHSIYLSHREKFYGDDT</sequence>
<dbReference type="Proteomes" id="UP000201371">
    <property type="component" value="Segment"/>
</dbReference>
<keyword evidence="2" id="KW-1185">Reference proteome</keyword>
<proteinExistence type="predicted"/>
<evidence type="ECO:0000313" key="1">
    <source>
        <dbReference type="EMBL" id="AMS02561.1"/>
    </source>
</evidence>
<reference evidence="2" key="1">
    <citation type="submission" date="2016-03" db="EMBL/GenBank/DDBJ databases">
        <authorList>
            <person name="Ploux O."/>
        </authorList>
    </citation>
    <scope>NUCLEOTIDE SEQUENCE [LARGE SCALE GENOMIC DNA]</scope>
</reference>
<dbReference type="RefSeq" id="YP_009301071.1">
    <property type="nucleotide sequence ID" value="NC_031230.1"/>
</dbReference>
<gene>
    <name evidence="1" type="primary">12</name>
    <name evidence="1" type="ORF">SEA_YVONNETASTIC_12</name>
</gene>
<dbReference type="EMBL" id="KU963248">
    <property type="protein sequence ID" value="AMS02561.1"/>
    <property type="molecule type" value="Genomic_DNA"/>
</dbReference>
<protein>
    <submittedName>
        <fullName evidence="1">Uncharacterized protein</fullName>
    </submittedName>
</protein>
<dbReference type="GeneID" id="29124974"/>
<organism evidence="1 2">
    <name type="scientific">Gordonia phage Yvonnetastic</name>
    <dbReference type="NCBI Taxonomy" id="1821566"/>
    <lineage>
        <taxon>Viruses</taxon>
        <taxon>Duplodnaviria</taxon>
        <taxon>Heunggongvirae</taxon>
        <taxon>Uroviricota</taxon>
        <taxon>Caudoviricetes</taxon>
        <taxon>Yvonnevirus</taxon>
        <taxon>Yvonnevirus yvonnetastic</taxon>
        <taxon>Gordonia virus Yvonnetastic</taxon>
    </lineage>
</organism>
<evidence type="ECO:0000313" key="2">
    <source>
        <dbReference type="Proteomes" id="UP000201371"/>
    </source>
</evidence>
<dbReference type="KEGG" id="vg:29124974"/>
<accession>A0A142K8X8</accession>
<name>A0A142K8X8_9CAUD</name>